<dbReference type="GO" id="GO:0034605">
    <property type="term" value="P:cellular response to heat"/>
    <property type="evidence" value="ECO:0007669"/>
    <property type="project" value="TreeGrafter"/>
</dbReference>
<dbReference type="SMART" id="SM00382">
    <property type="entry name" value="AAA"/>
    <property type="match status" value="2"/>
</dbReference>
<dbReference type="SMART" id="SM01086">
    <property type="entry name" value="ClpB_D2-small"/>
    <property type="match status" value="1"/>
</dbReference>
<proteinExistence type="inferred from homology"/>
<evidence type="ECO:0000256" key="4">
    <source>
        <dbReference type="ARBA" id="ARBA00022840"/>
    </source>
</evidence>
<accession>K1XGF7</accession>
<dbReference type="InterPro" id="IPR019489">
    <property type="entry name" value="Clp_ATPase_C"/>
</dbReference>
<dbReference type="Gene3D" id="3.40.50.300">
    <property type="entry name" value="P-loop containing nucleotide triphosphate hydrolases"/>
    <property type="match status" value="3"/>
</dbReference>
<dbReference type="InterPro" id="IPR028299">
    <property type="entry name" value="ClpA/B_CS2"/>
</dbReference>
<dbReference type="FunFam" id="3.40.50.300:FF:000120">
    <property type="entry name" value="ATP-dependent chaperone ClpB"/>
    <property type="match status" value="1"/>
</dbReference>
<dbReference type="Gene3D" id="1.10.8.60">
    <property type="match status" value="1"/>
</dbReference>
<sequence length="855" mass="95462">MNLERYTISASKRLEEAQNLAITQWNPSLESIHLLSAILSSKESINHELLGRVGVDIELFSKRTAEQLEKLPKTSGQAGITLSGELNTTIAYADTLAKTMQDSYITEEHLFLALIEKASGLSELFKTFSITFSIYKKEVENLRGGEKVTSNDAENLYEALKKYTIDLVELAKKGKIDPVIGREEEIHRTIQILSRRTKNNPILIGDPGVGKTAIVEGIARKIVEGDVPDVLKNKRILTLDLGALIAGAKYRWEFEERLKGVLKEVEKSDGTIILFIDEVHTIVGAGNQEGWADAGNLLKPALARGAIKVIGATTVNEYRKYIEKDQALERRFQQVMVDEPNIADAIAILRGIKDKYEAFHGIKITDRAIVSAVELSVKYIADRKLPDKAIDLIDEAAASVKMSSTSKPIELDKLEKEIRSLEIQKEALKAEKTQDSGIMKELEKGLADKQEEFRTKLSKWQREKDLIVSVKTNKEKIESLKNNALELERDADYAGVARIRYGEIPVLEKAIDSVEQELLGIQKKGESFLREKVDLEDIATIIAKWTRIPVGKLVEGEGEKYLHLFERLSTHVVGQDSALKLVSEAVARNKAGLSDPEKPIGSFLFLWPTGVGKTETAKTLAEELFNDPHAMIRIDMSEYGEAHTVARLIGSPPGYIGHEEGGQLTEAVRRKPYSVILFDEIEKAHSDVFNVFLQILDDGRLTDGKGRTVSFKNTIIIMTSNVGSRLIETTSDEKELTKKIMGELKAYFRPEFLNRIDDIVVYNPLSEEVLSGIVDILLQDVTALLTEKHIIVSYDASLKKELIATGYDREFGARPLKRAITRMVINPLSKKILSGELTEGMNVRLSMKEGELKIS</sequence>
<dbReference type="Pfam" id="PF00004">
    <property type="entry name" value="AAA"/>
    <property type="match status" value="1"/>
</dbReference>
<evidence type="ECO:0000256" key="7">
    <source>
        <dbReference type="PROSITE-ProRule" id="PRU01251"/>
    </source>
</evidence>
<evidence type="ECO:0000256" key="1">
    <source>
        <dbReference type="ARBA" id="ARBA00008675"/>
    </source>
</evidence>
<comment type="similarity">
    <text evidence="1 8">Belongs to the ClpA/ClpB family.</text>
</comment>
<dbReference type="SUPFAM" id="SSF52540">
    <property type="entry name" value="P-loop containing nucleoside triphosphate hydrolases"/>
    <property type="match status" value="2"/>
</dbReference>
<dbReference type="InterPro" id="IPR036628">
    <property type="entry name" value="Clp_N_dom_sf"/>
</dbReference>
<keyword evidence="3 8" id="KW-0547">Nucleotide-binding</keyword>
<dbReference type="GO" id="GO:0005737">
    <property type="term" value="C:cytoplasm"/>
    <property type="evidence" value="ECO:0007669"/>
    <property type="project" value="TreeGrafter"/>
</dbReference>
<dbReference type="SUPFAM" id="SSF81923">
    <property type="entry name" value="Double Clp-N motif"/>
    <property type="match status" value="1"/>
</dbReference>
<comment type="caution">
    <text evidence="10">The sequence shown here is derived from an EMBL/GenBank/DDBJ whole genome shotgun (WGS) entry which is preliminary data.</text>
</comment>
<keyword evidence="4 8" id="KW-0067">ATP-binding</keyword>
<evidence type="ECO:0000259" key="9">
    <source>
        <dbReference type="PROSITE" id="PS51903"/>
    </source>
</evidence>
<dbReference type="InterPro" id="IPR041546">
    <property type="entry name" value="ClpA/ClpB_AAA_lid"/>
</dbReference>
<evidence type="ECO:0000313" key="10">
    <source>
        <dbReference type="EMBL" id="EKD29345.1"/>
    </source>
</evidence>
<keyword evidence="2 7" id="KW-0677">Repeat</keyword>
<feature type="domain" description="Clp R" evidence="9">
    <location>
        <begin position="3"/>
        <end position="145"/>
    </location>
</feature>
<dbReference type="CDD" id="cd00009">
    <property type="entry name" value="AAA"/>
    <property type="match status" value="1"/>
</dbReference>
<dbReference type="EMBL" id="AMFJ01034439">
    <property type="protein sequence ID" value="EKD29345.1"/>
    <property type="molecule type" value="Genomic_DNA"/>
</dbReference>
<dbReference type="InterPro" id="IPR050130">
    <property type="entry name" value="ClpA_ClpB"/>
</dbReference>
<dbReference type="PROSITE" id="PS51903">
    <property type="entry name" value="CLP_R"/>
    <property type="match status" value="1"/>
</dbReference>
<evidence type="ECO:0000256" key="2">
    <source>
        <dbReference type="ARBA" id="ARBA00022737"/>
    </source>
</evidence>
<evidence type="ECO:0000256" key="6">
    <source>
        <dbReference type="ARBA" id="ARBA00026057"/>
    </source>
</evidence>
<keyword evidence="5 8" id="KW-0143">Chaperone</keyword>
<dbReference type="PRINTS" id="PR00300">
    <property type="entry name" value="CLPPROTEASEA"/>
</dbReference>
<dbReference type="CDD" id="cd19499">
    <property type="entry name" value="RecA-like_ClpB_Hsp104-like"/>
    <property type="match status" value="1"/>
</dbReference>
<dbReference type="InterPro" id="IPR027417">
    <property type="entry name" value="P-loop_NTPase"/>
</dbReference>
<dbReference type="Pfam" id="PF17871">
    <property type="entry name" value="AAA_lid_9"/>
    <property type="match status" value="1"/>
</dbReference>
<dbReference type="Gene3D" id="1.10.1780.10">
    <property type="entry name" value="Clp, N-terminal domain"/>
    <property type="match status" value="1"/>
</dbReference>
<organism evidence="10">
    <name type="scientific">uncultured bacterium</name>
    <name type="common">gcode 4</name>
    <dbReference type="NCBI Taxonomy" id="1234023"/>
    <lineage>
        <taxon>Bacteria</taxon>
        <taxon>environmental samples</taxon>
    </lineage>
</organism>
<protein>
    <recommendedName>
        <fullName evidence="9">Clp R domain-containing protein</fullName>
    </recommendedName>
</protein>
<dbReference type="PANTHER" id="PTHR11638:SF18">
    <property type="entry name" value="HEAT SHOCK PROTEIN 104"/>
    <property type="match status" value="1"/>
</dbReference>
<name>K1XGF7_9BACT</name>
<comment type="subunit">
    <text evidence="6">Homohexamer. The oligomerization is ATP-dependent.</text>
</comment>
<dbReference type="AlphaFoldDB" id="K1XGF7"/>
<evidence type="ECO:0000256" key="8">
    <source>
        <dbReference type="RuleBase" id="RU004432"/>
    </source>
</evidence>
<dbReference type="PROSITE" id="PS00871">
    <property type="entry name" value="CLPAB_2"/>
    <property type="match status" value="1"/>
</dbReference>
<dbReference type="Pfam" id="PF07724">
    <property type="entry name" value="AAA_2"/>
    <property type="match status" value="1"/>
</dbReference>
<evidence type="ECO:0000256" key="5">
    <source>
        <dbReference type="ARBA" id="ARBA00023186"/>
    </source>
</evidence>
<dbReference type="Pfam" id="PF02861">
    <property type="entry name" value="Clp_N"/>
    <property type="match status" value="1"/>
</dbReference>
<dbReference type="GO" id="GO:0016887">
    <property type="term" value="F:ATP hydrolysis activity"/>
    <property type="evidence" value="ECO:0007669"/>
    <property type="project" value="InterPro"/>
</dbReference>
<dbReference type="PROSITE" id="PS00870">
    <property type="entry name" value="CLPAB_1"/>
    <property type="match status" value="1"/>
</dbReference>
<dbReference type="InterPro" id="IPR018368">
    <property type="entry name" value="ClpA/B_CS1"/>
</dbReference>
<dbReference type="InterPro" id="IPR003593">
    <property type="entry name" value="AAA+_ATPase"/>
</dbReference>
<dbReference type="Pfam" id="PF10431">
    <property type="entry name" value="ClpB_D2-small"/>
    <property type="match status" value="1"/>
</dbReference>
<gene>
    <name evidence="10" type="ORF">ACD_78C00439G0003</name>
</gene>
<dbReference type="InterPro" id="IPR004176">
    <property type="entry name" value="Clp_R_N"/>
</dbReference>
<dbReference type="FunFam" id="3.40.50.300:FF:000025">
    <property type="entry name" value="ATP-dependent Clp protease subunit"/>
    <property type="match status" value="1"/>
</dbReference>
<dbReference type="InterPro" id="IPR001270">
    <property type="entry name" value="ClpA/B"/>
</dbReference>
<dbReference type="GO" id="GO:0005524">
    <property type="term" value="F:ATP binding"/>
    <property type="evidence" value="ECO:0007669"/>
    <property type="project" value="UniProtKB-KW"/>
</dbReference>
<dbReference type="PANTHER" id="PTHR11638">
    <property type="entry name" value="ATP-DEPENDENT CLP PROTEASE"/>
    <property type="match status" value="1"/>
</dbReference>
<reference evidence="10" key="1">
    <citation type="journal article" date="2012" name="Science">
        <title>Fermentation, hydrogen, and sulfur metabolism in multiple uncultivated bacterial phyla.</title>
        <authorList>
            <person name="Wrighton K.C."/>
            <person name="Thomas B.C."/>
            <person name="Sharon I."/>
            <person name="Miller C.S."/>
            <person name="Castelle C.J."/>
            <person name="VerBerkmoes N.C."/>
            <person name="Wilkins M.J."/>
            <person name="Hettich R.L."/>
            <person name="Lipton M.S."/>
            <person name="Williams K.H."/>
            <person name="Long P.E."/>
            <person name="Banfield J.F."/>
        </authorList>
    </citation>
    <scope>NUCLEOTIDE SEQUENCE [LARGE SCALE GENOMIC DNA]</scope>
</reference>
<evidence type="ECO:0000256" key="3">
    <source>
        <dbReference type="ARBA" id="ARBA00022741"/>
    </source>
</evidence>
<dbReference type="InterPro" id="IPR003959">
    <property type="entry name" value="ATPase_AAA_core"/>
</dbReference>
<dbReference type="FunFam" id="3.40.50.300:FF:000010">
    <property type="entry name" value="Chaperone clpB 1, putative"/>
    <property type="match status" value="1"/>
</dbReference>